<reference evidence="1 2" key="1">
    <citation type="journal article" date="2016" name="Int. J. Syst. Evol. Microbiol.">
        <title>Tessaracoccus flavus sp. nov., isolated from the drainage system of a lindane-producing factory.</title>
        <authorList>
            <person name="Kumari R."/>
            <person name="Singh P."/>
            <person name="Schumann P."/>
            <person name="Lal R."/>
        </authorList>
    </citation>
    <scope>NUCLEOTIDE SEQUENCE [LARGE SCALE GENOMIC DNA]</scope>
    <source>
        <strain evidence="1 2">RP1T</strain>
    </source>
</reference>
<name>A0A1Q2CH30_9ACTN</name>
<gene>
    <name evidence="1" type="ORF">RPIT_11560</name>
</gene>
<keyword evidence="2" id="KW-1185">Reference proteome</keyword>
<dbReference type="EMBL" id="CP019605">
    <property type="protein sequence ID" value="AQP45355.1"/>
    <property type="molecule type" value="Genomic_DNA"/>
</dbReference>
<sequence>MQSERFAVGLTPLPTAARVTRQRSALRMRILSTVISMALLVAIIWFLGRDWSTAWTVGLVIAWVASSAFWFVLSVVGLQRAKRDLASIDEGVAFYLDPQGIEFVHPTPARISWQELSALKLVGRNFGAGPSIVAEAGGRRVAGVPVSFLDASPAVIDSAARAYSLGRANLDTAALDHLL</sequence>
<proteinExistence type="predicted"/>
<protein>
    <submittedName>
        <fullName evidence="1">Uncharacterized protein</fullName>
    </submittedName>
</protein>
<dbReference type="OrthoDB" id="3727387at2"/>
<dbReference type="Proteomes" id="UP000188324">
    <property type="component" value="Chromosome"/>
</dbReference>
<evidence type="ECO:0000313" key="2">
    <source>
        <dbReference type="Proteomes" id="UP000188324"/>
    </source>
</evidence>
<dbReference type="RefSeq" id="WP_077343355.1">
    <property type="nucleotide sequence ID" value="NZ_CP019605.1"/>
</dbReference>
<accession>A0A1Q2CH30</accession>
<evidence type="ECO:0000313" key="1">
    <source>
        <dbReference type="EMBL" id="AQP45355.1"/>
    </source>
</evidence>
<dbReference type="KEGG" id="tfl:RPIT_11560"/>
<organism evidence="1 2">
    <name type="scientific">Tessaracoccus flavus</name>
    <dbReference type="NCBI Taxonomy" id="1610493"/>
    <lineage>
        <taxon>Bacteria</taxon>
        <taxon>Bacillati</taxon>
        <taxon>Actinomycetota</taxon>
        <taxon>Actinomycetes</taxon>
        <taxon>Propionibacteriales</taxon>
        <taxon>Propionibacteriaceae</taxon>
        <taxon>Tessaracoccus</taxon>
    </lineage>
</organism>
<dbReference type="STRING" id="1610493.RPIT_11560"/>
<dbReference type="AlphaFoldDB" id="A0A1Q2CH30"/>